<proteinExistence type="inferred from homology"/>
<keyword evidence="4" id="KW-0469">Meiosis</keyword>
<keyword evidence="8" id="KW-1185">Reference proteome</keyword>
<evidence type="ECO:0000313" key="7">
    <source>
        <dbReference type="EMBL" id="KAK8244026.1"/>
    </source>
</evidence>
<dbReference type="PANTHER" id="PTHR45991:SF1">
    <property type="entry name" value="PACHYTENE CHECKPOINT PROTEIN 2 HOMOLOG"/>
    <property type="match status" value="1"/>
</dbReference>
<protein>
    <submittedName>
        <fullName evidence="7">Pachytene checkpoint component Pch2</fullName>
    </submittedName>
</protein>
<dbReference type="Pfam" id="PF23242">
    <property type="entry name" value="AAA_lid_TRIP13_C"/>
    <property type="match status" value="1"/>
</dbReference>
<dbReference type="Pfam" id="PF00004">
    <property type="entry name" value="AAA"/>
    <property type="match status" value="1"/>
</dbReference>
<evidence type="ECO:0000256" key="1">
    <source>
        <dbReference type="ARBA" id="ARBA00007271"/>
    </source>
</evidence>
<comment type="similarity">
    <text evidence="1">Belongs to the AAA ATPase family. PCH2 subfamily.</text>
</comment>
<feature type="domain" description="AAA+ ATPase" evidence="6">
    <location>
        <begin position="177"/>
        <end position="341"/>
    </location>
</feature>
<keyword evidence="3 5" id="KW-0067">ATP-binding</keyword>
<dbReference type="InterPro" id="IPR058249">
    <property type="entry name" value="Pch2_C"/>
</dbReference>
<dbReference type="InterPro" id="IPR003960">
    <property type="entry name" value="ATPase_AAA_CS"/>
</dbReference>
<reference evidence="7 8" key="1">
    <citation type="submission" date="2024-04" db="EMBL/GenBank/DDBJ databases">
        <title>Phyllosticta paracitricarpa is synonymous to the EU quarantine fungus P. citricarpa based on phylogenomic analyses.</title>
        <authorList>
            <consortium name="Lawrence Berkeley National Laboratory"/>
            <person name="Van Ingen-Buijs V.A."/>
            <person name="Van Westerhoven A.C."/>
            <person name="Haridas S."/>
            <person name="Skiadas P."/>
            <person name="Martin F."/>
            <person name="Groenewald J.Z."/>
            <person name="Crous P.W."/>
            <person name="Seidl M.F."/>
        </authorList>
    </citation>
    <scope>NUCLEOTIDE SEQUENCE [LARGE SCALE GENOMIC DNA]</scope>
    <source>
        <strain evidence="7 8">CBS 123374</strain>
    </source>
</reference>
<dbReference type="SMART" id="SM00382">
    <property type="entry name" value="AAA"/>
    <property type="match status" value="1"/>
</dbReference>
<sequence>MTRIRSSAAQKPLLHVEVRLKNTEQGFLRTDLIRDEVSIWLRQKYSAIVIGQEITGYEGLMHAENIESVNAVEYTRTDAEENDTQKVCDLEDVQLDVQAYELHGRGDISMADLGLEDDEEKPEDLQLHVTDLPNISLERHWESLVFTKPLHTQLLHSITRMLSIMQMGLDTTTDMNWNGLMLLYGPPGSGKTTLCRGLAQKLTIRLGSYFTRGKLVEICAQSLLSKWFGESGKLVSKIFEKLEAMALDEMSFICVMIDEVETLTGSRERSMSGSECGDAMRYGDSKTDQGVIQATNQLLTALDRLRHRSNIVVLCTSNLIDALDSAFLDRVDIKQLVPNPEPRAIYEILRSCINKLIQKEILEPLVVQGQDEEFFGDGELSFPSAAQLLLCSGWEDEENDGTTRSPAIRLWRFSEKCEGMSGRALRRLPLKALARHTYSNPVALETLLDALEKLLTEDS</sequence>
<dbReference type="Gene3D" id="3.40.50.300">
    <property type="entry name" value="P-loop containing nucleotide triphosphate hydrolases"/>
    <property type="match status" value="1"/>
</dbReference>
<dbReference type="InterPro" id="IPR003593">
    <property type="entry name" value="AAA+_ATPase"/>
</dbReference>
<dbReference type="Pfam" id="PF23563">
    <property type="entry name" value="TRIP13_N"/>
    <property type="match status" value="1"/>
</dbReference>
<evidence type="ECO:0000256" key="4">
    <source>
        <dbReference type="ARBA" id="ARBA00023254"/>
    </source>
</evidence>
<dbReference type="Proteomes" id="UP001492380">
    <property type="component" value="Unassembled WGS sequence"/>
</dbReference>
<dbReference type="InterPro" id="IPR044539">
    <property type="entry name" value="Pch2-like"/>
</dbReference>
<dbReference type="PANTHER" id="PTHR45991">
    <property type="entry name" value="PACHYTENE CHECKPOINT PROTEIN 2"/>
    <property type="match status" value="1"/>
</dbReference>
<evidence type="ECO:0000313" key="8">
    <source>
        <dbReference type="Proteomes" id="UP001492380"/>
    </source>
</evidence>
<dbReference type="PROSITE" id="PS00674">
    <property type="entry name" value="AAA"/>
    <property type="match status" value="1"/>
</dbReference>
<evidence type="ECO:0000259" key="6">
    <source>
        <dbReference type="SMART" id="SM00382"/>
    </source>
</evidence>
<evidence type="ECO:0000256" key="3">
    <source>
        <dbReference type="ARBA" id="ARBA00022840"/>
    </source>
</evidence>
<keyword evidence="2 5" id="KW-0547">Nucleotide-binding</keyword>
<dbReference type="InterPro" id="IPR027417">
    <property type="entry name" value="P-loop_NTPase"/>
</dbReference>
<accession>A0ABR1YZ85</accession>
<name>A0ABR1YZ85_9PEZI</name>
<evidence type="ECO:0000256" key="2">
    <source>
        <dbReference type="ARBA" id="ARBA00022741"/>
    </source>
</evidence>
<dbReference type="SUPFAM" id="SSF52540">
    <property type="entry name" value="P-loop containing nucleoside triphosphate hydrolases"/>
    <property type="match status" value="1"/>
</dbReference>
<evidence type="ECO:0000256" key="5">
    <source>
        <dbReference type="RuleBase" id="RU003651"/>
    </source>
</evidence>
<dbReference type="EMBL" id="JBBWRZ010000002">
    <property type="protein sequence ID" value="KAK8244026.1"/>
    <property type="molecule type" value="Genomic_DNA"/>
</dbReference>
<dbReference type="InterPro" id="IPR003959">
    <property type="entry name" value="ATPase_AAA_core"/>
</dbReference>
<comment type="caution">
    <text evidence="7">The sequence shown here is derived from an EMBL/GenBank/DDBJ whole genome shotgun (WGS) entry which is preliminary data.</text>
</comment>
<organism evidence="7 8">
    <name type="scientific">Phyllosticta capitalensis</name>
    <dbReference type="NCBI Taxonomy" id="121624"/>
    <lineage>
        <taxon>Eukaryota</taxon>
        <taxon>Fungi</taxon>
        <taxon>Dikarya</taxon>
        <taxon>Ascomycota</taxon>
        <taxon>Pezizomycotina</taxon>
        <taxon>Dothideomycetes</taxon>
        <taxon>Dothideomycetes incertae sedis</taxon>
        <taxon>Botryosphaeriales</taxon>
        <taxon>Phyllostictaceae</taxon>
        <taxon>Phyllosticta</taxon>
    </lineage>
</organism>
<gene>
    <name evidence="7" type="ORF">HDK90DRAFT_522523</name>
</gene>